<protein>
    <submittedName>
        <fullName evidence="1">Uncharacterized protein</fullName>
    </submittedName>
</protein>
<evidence type="ECO:0000313" key="2">
    <source>
        <dbReference type="Proteomes" id="UP000019681"/>
    </source>
</evidence>
<evidence type="ECO:0000313" key="1">
    <source>
        <dbReference type="EMBL" id="EYE88386.1"/>
    </source>
</evidence>
<organism evidence="1 2">
    <name type="scientific">Fervidicella metallireducens AeB</name>
    <dbReference type="NCBI Taxonomy" id="1403537"/>
    <lineage>
        <taxon>Bacteria</taxon>
        <taxon>Bacillati</taxon>
        <taxon>Bacillota</taxon>
        <taxon>Clostridia</taxon>
        <taxon>Eubacteriales</taxon>
        <taxon>Clostridiaceae</taxon>
        <taxon>Fervidicella</taxon>
    </lineage>
</organism>
<gene>
    <name evidence="1" type="ORF">Q428_08280</name>
</gene>
<reference evidence="1 2" key="1">
    <citation type="journal article" date="2014" name="Genome Announc.">
        <title>Draft Genome Sequence of Fervidicella metallireducens Strain AeBT, an Iron-Reducing Thermoanaerobe from the Great Artesian Basin.</title>
        <authorList>
            <person name="Patel B.K."/>
        </authorList>
    </citation>
    <scope>NUCLEOTIDE SEQUENCE [LARGE SCALE GENOMIC DNA]</scope>
    <source>
        <strain evidence="1 2">AeB</strain>
    </source>
</reference>
<comment type="caution">
    <text evidence="1">The sequence shown here is derived from an EMBL/GenBank/DDBJ whole genome shotgun (WGS) entry which is preliminary data.</text>
</comment>
<dbReference type="OrthoDB" id="1904661at2"/>
<sequence length="134" mass="15614">MSFKETLAKKYADTYFKKYGDRLTQVQGHVLSVKVTTKTILWIYNILKVDVLVKPERSKAVVRCQYVRKKWFKKPIFMDIKQGNIVIIQGLKGKKGKDSNEAISILNIKNLTTKKDLIPVDQKIQKVQQKQFIK</sequence>
<keyword evidence="2" id="KW-1185">Reference proteome</keyword>
<accession>A0A017RUU5</accession>
<dbReference type="Proteomes" id="UP000019681">
    <property type="component" value="Unassembled WGS sequence"/>
</dbReference>
<name>A0A017RUU5_9CLOT</name>
<dbReference type="EMBL" id="AZQP01000022">
    <property type="protein sequence ID" value="EYE88386.1"/>
    <property type="molecule type" value="Genomic_DNA"/>
</dbReference>
<dbReference type="RefSeq" id="WP_035379811.1">
    <property type="nucleotide sequence ID" value="NZ_AZQP01000022.1"/>
</dbReference>
<proteinExistence type="predicted"/>
<dbReference type="AlphaFoldDB" id="A0A017RUU5"/>